<name>A0A845PSM1_9FLAO</name>
<gene>
    <name evidence="1" type="ORF">GNY06_00445</name>
</gene>
<protein>
    <submittedName>
        <fullName evidence="1">Transposase</fullName>
    </submittedName>
</protein>
<sequence>MKKSKYSESQVFGILKEQEHGKSVIEICRNHSITHKVLFIVGRVNILA</sequence>
<dbReference type="InterPro" id="IPR002514">
    <property type="entry name" value="Transposase_8"/>
</dbReference>
<dbReference type="EMBL" id="JAAABJ010000086">
    <property type="protein sequence ID" value="NAW49926.1"/>
    <property type="molecule type" value="Genomic_DNA"/>
</dbReference>
<reference evidence="1 2" key="1">
    <citation type="submission" date="2019-11" db="EMBL/GenBank/DDBJ databases">
        <title>Characterization of Elizabethkingia argenteiflava sp. nov., isolated from inner surface of Soybean Pods.</title>
        <authorList>
            <person name="Mo S."/>
        </authorList>
    </citation>
    <scope>NUCLEOTIDE SEQUENCE [LARGE SCALE GENOMIC DNA]</scope>
    <source>
        <strain evidence="1 2">YB22</strain>
    </source>
</reference>
<dbReference type="RefSeq" id="WP_166518326.1">
    <property type="nucleotide sequence ID" value="NZ_JAAABJ010000086.1"/>
</dbReference>
<dbReference type="GO" id="GO:0003677">
    <property type="term" value="F:DNA binding"/>
    <property type="evidence" value="ECO:0007669"/>
    <property type="project" value="InterPro"/>
</dbReference>
<evidence type="ECO:0000313" key="1">
    <source>
        <dbReference type="EMBL" id="NAW49926.1"/>
    </source>
</evidence>
<dbReference type="GO" id="GO:0006313">
    <property type="term" value="P:DNA transposition"/>
    <property type="evidence" value="ECO:0007669"/>
    <property type="project" value="InterPro"/>
</dbReference>
<comment type="caution">
    <text evidence="1">The sequence shown here is derived from an EMBL/GenBank/DDBJ whole genome shotgun (WGS) entry which is preliminary data.</text>
</comment>
<dbReference type="Proteomes" id="UP000553459">
    <property type="component" value="Unassembled WGS sequence"/>
</dbReference>
<evidence type="ECO:0000313" key="2">
    <source>
        <dbReference type="Proteomes" id="UP000553459"/>
    </source>
</evidence>
<accession>A0A845PSM1</accession>
<dbReference type="GO" id="GO:0004803">
    <property type="term" value="F:transposase activity"/>
    <property type="evidence" value="ECO:0007669"/>
    <property type="project" value="InterPro"/>
</dbReference>
<dbReference type="AlphaFoldDB" id="A0A845PSM1"/>
<keyword evidence="2" id="KW-1185">Reference proteome</keyword>
<proteinExistence type="predicted"/>
<organism evidence="1 2">
    <name type="scientific">Elizabethkingia argenteiflava</name>
    <dbReference type="NCBI Taxonomy" id="2681556"/>
    <lineage>
        <taxon>Bacteria</taxon>
        <taxon>Pseudomonadati</taxon>
        <taxon>Bacteroidota</taxon>
        <taxon>Flavobacteriia</taxon>
        <taxon>Flavobacteriales</taxon>
        <taxon>Weeksellaceae</taxon>
        <taxon>Elizabethkingia</taxon>
    </lineage>
</organism>
<dbReference type="Pfam" id="PF01527">
    <property type="entry name" value="HTH_Tnp_1"/>
    <property type="match status" value="1"/>
</dbReference>